<dbReference type="Proteomes" id="UP001295444">
    <property type="component" value="Chromosome 04"/>
</dbReference>
<evidence type="ECO:0000313" key="1">
    <source>
        <dbReference type="EMBL" id="CAH2284020.1"/>
    </source>
</evidence>
<accession>A0AAD1W5D7</accession>
<dbReference type="EMBL" id="OW240915">
    <property type="protein sequence ID" value="CAH2284020.1"/>
    <property type="molecule type" value="Genomic_DNA"/>
</dbReference>
<gene>
    <name evidence="1" type="ORF">PECUL_23A033513</name>
</gene>
<sequence>MQPLEEWVVELGHLVCKELWVDNGYRTLRWYTVQQYPCLAEGNNYYGPGLLWESFDDRLDFEDPDPFRFWYIREKREDYLDLAGIAELQFDLDHLANLEEGEIKQDYVHLFQ</sequence>
<reference evidence="1" key="1">
    <citation type="submission" date="2022-03" db="EMBL/GenBank/DDBJ databases">
        <authorList>
            <person name="Alioto T."/>
            <person name="Alioto T."/>
            <person name="Gomez Garrido J."/>
        </authorList>
    </citation>
    <scope>NUCLEOTIDE SEQUENCE</scope>
</reference>
<feature type="non-terminal residue" evidence="1">
    <location>
        <position position="112"/>
    </location>
</feature>
<name>A0AAD1W5D7_PELCU</name>
<organism evidence="1 2">
    <name type="scientific">Pelobates cultripes</name>
    <name type="common">Western spadefoot toad</name>
    <dbReference type="NCBI Taxonomy" id="61616"/>
    <lineage>
        <taxon>Eukaryota</taxon>
        <taxon>Metazoa</taxon>
        <taxon>Chordata</taxon>
        <taxon>Craniata</taxon>
        <taxon>Vertebrata</taxon>
        <taxon>Euteleostomi</taxon>
        <taxon>Amphibia</taxon>
        <taxon>Batrachia</taxon>
        <taxon>Anura</taxon>
        <taxon>Pelobatoidea</taxon>
        <taxon>Pelobatidae</taxon>
        <taxon>Pelobates</taxon>
    </lineage>
</organism>
<evidence type="ECO:0000313" key="2">
    <source>
        <dbReference type="Proteomes" id="UP001295444"/>
    </source>
</evidence>
<proteinExistence type="predicted"/>
<dbReference type="AlphaFoldDB" id="A0AAD1W5D7"/>
<protein>
    <submittedName>
        <fullName evidence="1">Uncharacterized protein</fullName>
    </submittedName>
</protein>
<keyword evidence="2" id="KW-1185">Reference proteome</keyword>